<feature type="chain" id="PRO_5043721434" evidence="1">
    <location>
        <begin position="25"/>
        <end position="128"/>
    </location>
</feature>
<dbReference type="AlphaFoldDB" id="A0AAW1DLS2"/>
<dbReference type="Proteomes" id="UP001461498">
    <property type="component" value="Unassembled WGS sequence"/>
</dbReference>
<evidence type="ECO:0000313" key="3">
    <source>
        <dbReference type="Proteomes" id="UP001461498"/>
    </source>
</evidence>
<accession>A0AAW1DLS2</accession>
<feature type="signal peptide" evidence="1">
    <location>
        <begin position="1"/>
        <end position="24"/>
    </location>
</feature>
<protein>
    <submittedName>
        <fullName evidence="2">Uncharacterized protein</fullName>
    </submittedName>
</protein>
<gene>
    <name evidence="2" type="ORF">O3M35_005689</name>
</gene>
<keyword evidence="1" id="KW-0732">Signal</keyword>
<reference evidence="2 3" key="1">
    <citation type="submission" date="2022-12" db="EMBL/GenBank/DDBJ databases">
        <title>Chromosome-level genome assembly of true bugs.</title>
        <authorList>
            <person name="Ma L."/>
            <person name="Li H."/>
        </authorList>
    </citation>
    <scope>NUCLEOTIDE SEQUENCE [LARGE SCALE GENOMIC DNA]</scope>
    <source>
        <strain evidence="2">Lab_2022b</strain>
    </source>
</reference>
<sequence>MLLSFRYMMAAVTLLSILPMHCKCFYQLDLENRELRRIGGLLKQLNKGKKITDPDVTNELIIPNLKLPRKIILTPFHKLDHKHLYLDMNTELKYNPQLSKIVDDYTRLLATLQPRRSPYRERVPEIYN</sequence>
<comment type="caution">
    <text evidence="2">The sequence shown here is derived from an EMBL/GenBank/DDBJ whole genome shotgun (WGS) entry which is preliminary data.</text>
</comment>
<evidence type="ECO:0000313" key="2">
    <source>
        <dbReference type="EMBL" id="KAK9511040.1"/>
    </source>
</evidence>
<keyword evidence="3" id="KW-1185">Reference proteome</keyword>
<evidence type="ECO:0000256" key="1">
    <source>
        <dbReference type="SAM" id="SignalP"/>
    </source>
</evidence>
<proteinExistence type="predicted"/>
<dbReference type="EMBL" id="JAPXFL010000002">
    <property type="protein sequence ID" value="KAK9511040.1"/>
    <property type="molecule type" value="Genomic_DNA"/>
</dbReference>
<organism evidence="2 3">
    <name type="scientific">Rhynocoris fuscipes</name>
    <dbReference type="NCBI Taxonomy" id="488301"/>
    <lineage>
        <taxon>Eukaryota</taxon>
        <taxon>Metazoa</taxon>
        <taxon>Ecdysozoa</taxon>
        <taxon>Arthropoda</taxon>
        <taxon>Hexapoda</taxon>
        <taxon>Insecta</taxon>
        <taxon>Pterygota</taxon>
        <taxon>Neoptera</taxon>
        <taxon>Paraneoptera</taxon>
        <taxon>Hemiptera</taxon>
        <taxon>Heteroptera</taxon>
        <taxon>Panheteroptera</taxon>
        <taxon>Cimicomorpha</taxon>
        <taxon>Reduviidae</taxon>
        <taxon>Harpactorinae</taxon>
        <taxon>Harpactorini</taxon>
        <taxon>Rhynocoris</taxon>
    </lineage>
</organism>
<name>A0AAW1DLS2_9HEMI</name>